<evidence type="ECO:0000256" key="2">
    <source>
        <dbReference type="ARBA" id="ARBA00023002"/>
    </source>
</evidence>
<proteinExistence type="inferred from homology"/>
<dbReference type="Proteomes" id="UP000249304">
    <property type="component" value="Unassembled WGS sequence"/>
</dbReference>
<evidence type="ECO:0000256" key="1">
    <source>
        <dbReference type="ARBA" id="ARBA00006484"/>
    </source>
</evidence>
<gene>
    <name evidence="4" type="ORF">C1J01_26530</name>
</gene>
<evidence type="ECO:0000313" key="4">
    <source>
        <dbReference type="EMBL" id="PZG14602.1"/>
    </source>
</evidence>
<dbReference type="NCBIfam" id="NF005559">
    <property type="entry name" value="PRK07231.1"/>
    <property type="match status" value="1"/>
</dbReference>
<dbReference type="InterPro" id="IPR057326">
    <property type="entry name" value="KR_dom"/>
</dbReference>
<dbReference type="InterPro" id="IPR036291">
    <property type="entry name" value="NAD(P)-bd_dom_sf"/>
</dbReference>
<dbReference type="Pfam" id="PF13561">
    <property type="entry name" value="adh_short_C2"/>
    <property type="match status" value="1"/>
</dbReference>
<dbReference type="Gene3D" id="3.10.450.50">
    <property type="match status" value="1"/>
</dbReference>
<dbReference type="InterPro" id="IPR032710">
    <property type="entry name" value="NTF2-like_dom_sf"/>
</dbReference>
<keyword evidence="2" id="KW-0560">Oxidoreductase</keyword>
<dbReference type="PRINTS" id="PR00081">
    <property type="entry name" value="GDHRDH"/>
</dbReference>
<evidence type="ECO:0000259" key="3">
    <source>
        <dbReference type="SMART" id="SM00822"/>
    </source>
</evidence>
<dbReference type="PRINTS" id="PR00080">
    <property type="entry name" value="SDRFAMILY"/>
</dbReference>
<keyword evidence="5" id="KW-1185">Reference proteome</keyword>
<dbReference type="Gene3D" id="3.40.50.720">
    <property type="entry name" value="NAD(P)-binding Rossmann-like Domain"/>
    <property type="match status" value="1"/>
</dbReference>
<protein>
    <recommendedName>
        <fullName evidence="3">Ketoreductase domain-containing protein</fullName>
    </recommendedName>
</protein>
<dbReference type="EMBL" id="POUD01000124">
    <property type="protein sequence ID" value="PZG14602.1"/>
    <property type="molecule type" value="Genomic_DNA"/>
</dbReference>
<evidence type="ECO:0000313" key="5">
    <source>
        <dbReference type="Proteomes" id="UP000249304"/>
    </source>
</evidence>
<comment type="similarity">
    <text evidence="1">Belongs to the short-chain dehydrogenases/reductases (SDR) family.</text>
</comment>
<dbReference type="PROSITE" id="PS00061">
    <property type="entry name" value="ADH_SHORT"/>
    <property type="match status" value="1"/>
</dbReference>
<dbReference type="AlphaFoldDB" id="A0A2W2DRM5"/>
<dbReference type="GO" id="GO:0016616">
    <property type="term" value="F:oxidoreductase activity, acting on the CH-OH group of donors, NAD or NADP as acceptor"/>
    <property type="evidence" value="ECO:0007669"/>
    <property type="project" value="TreeGrafter"/>
</dbReference>
<reference evidence="4 5" key="1">
    <citation type="submission" date="2018-01" db="EMBL/GenBank/DDBJ databases">
        <title>Draft genome sequence of Nonomuraea sp. KC333.</title>
        <authorList>
            <person name="Sahin N."/>
            <person name="Saygin H."/>
            <person name="Ay H."/>
        </authorList>
    </citation>
    <scope>NUCLEOTIDE SEQUENCE [LARGE SCALE GENOMIC DNA]</scope>
    <source>
        <strain evidence="4 5">KC333</strain>
    </source>
</reference>
<dbReference type="OrthoDB" id="286404at2"/>
<comment type="caution">
    <text evidence="4">The sequence shown here is derived from an EMBL/GenBank/DDBJ whole genome shotgun (WGS) entry which is preliminary data.</text>
</comment>
<accession>A0A2W2DRM5</accession>
<dbReference type="PANTHER" id="PTHR42760">
    <property type="entry name" value="SHORT-CHAIN DEHYDROGENASES/REDUCTASES FAMILY MEMBER"/>
    <property type="match status" value="1"/>
</dbReference>
<dbReference type="SUPFAM" id="SSF54427">
    <property type="entry name" value="NTF2-like"/>
    <property type="match status" value="1"/>
</dbReference>
<sequence>MQPLDLVKAHLRAEDEGDVAAVLATFTEDCVYRIPAYDVDLRGKEQIGAFYRSMFASFPDFVNETETYHVSDQAIFVEIVTRRTHDGVWRDLPPTGRSFRTTSLAQFPVAADGLLGGEIVHVNPVDALYKIGALPSPDLFQTVRRFRPLARRVALVTGASRGIGAAVAEALADAGADVVLAGRDRAALTEVAGRVRAAGTHVEMLTGDVTDVGACRRLVAETVARLGRLDVLVNAAGGTRRGPALEVTEEDWDAVQDMNLKSAFFTSQAAARVMEEGGSIVNVASLNGVVGNAWAAGYAASKGGIVQLTKSLALEWADRGIRVNAIGPGMVDTPMTEPLQQDPERMARLLSHIPMARFGRPDEMGGAAVFLASDASAYMTGQVVYVDGGYLCV</sequence>
<dbReference type="Pfam" id="PF12680">
    <property type="entry name" value="SnoaL_2"/>
    <property type="match status" value="1"/>
</dbReference>
<dbReference type="RefSeq" id="WP_111181699.1">
    <property type="nucleotide sequence ID" value="NZ_POUD01000124.1"/>
</dbReference>
<dbReference type="InterPro" id="IPR002347">
    <property type="entry name" value="SDR_fam"/>
</dbReference>
<dbReference type="SUPFAM" id="SSF51735">
    <property type="entry name" value="NAD(P)-binding Rossmann-fold domains"/>
    <property type="match status" value="1"/>
</dbReference>
<dbReference type="InterPro" id="IPR037401">
    <property type="entry name" value="SnoaL-like"/>
</dbReference>
<dbReference type="InterPro" id="IPR020904">
    <property type="entry name" value="Sc_DH/Rdtase_CS"/>
</dbReference>
<name>A0A2W2DRM5_9ACTN</name>
<feature type="domain" description="Ketoreductase" evidence="3">
    <location>
        <begin position="152"/>
        <end position="319"/>
    </location>
</feature>
<dbReference type="FunFam" id="3.40.50.720:FF:000084">
    <property type="entry name" value="Short-chain dehydrogenase reductase"/>
    <property type="match status" value="1"/>
</dbReference>
<dbReference type="SMART" id="SM00822">
    <property type="entry name" value="PKS_KR"/>
    <property type="match status" value="1"/>
</dbReference>
<organism evidence="4 5">
    <name type="scientific">Nonomuraea aridisoli</name>
    <dbReference type="NCBI Taxonomy" id="2070368"/>
    <lineage>
        <taxon>Bacteria</taxon>
        <taxon>Bacillati</taxon>
        <taxon>Actinomycetota</taxon>
        <taxon>Actinomycetes</taxon>
        <taxon>Streptosporangiales</taxon>
        <taxon>Streptosporangiaceae</taxon>
        <taxon>Nonomuraea</taxon>
    </lineage>
</organism>